<protein>
    <submittedName>
        <fullName evidence="9">Cytochrome c oxidase accessory protein FixG</fullName>
    </submittedName>
</protein>
<dbReference type="GO" id="GO:0005886">
    <property type="term" value="C:plasma membrane"/>
    <property type="evidence" value="ECO:0007669"/>
    <property type="project" value="TreeGrafter"/>
</dbReference>
<feature type="transmembrane region" description="Helical" evidence="7">
    <location>
        <begin position="166"/>
        <end position="188"/>
    </location>
</feature>
<evidence type="ECO:0000256" key="6">
    <source>
        <dbReference type="ARBA" id="ARBA00023014"/>
    </source>
</evidence>
<reference evidence="9 10" key="1">
    <citation type="submission" date="2018-09" db="EMBL/GenBank/DDBJ databases">
        <title>Genomic Encyclopedia of Archaeal and Bacterial Type Strains, Phase II (KMG-II): from individual species to whole genera.</title>
        <authorList>
            <person name="Goeker M."/>
        </authorList>
    </citation>
    <scope>NUCLEOTIDE SEQUENCE [LARGE SCALE GENOMIC DNA]</scope>
    <source>
        <strain evidence="9 10">DSM 27148</strain>
    </source>
</reference>
<dbReference type="InterPro" id="IPR051684">
    <property type="entry name" value="Electron_Trans/Redox"/>
</dbReference>
<dbReference type="Pfam" id="PF11614">
    <property type="entry name" value="FixG_C"/>
    <property type="match status" value="1"/>
</dbReference>
<dbReference type="Proteomes" id="UP000283387">
    <property type="component" value="Unassembled WGS sequence"/>
</dbReference>
<dbReference type="EMBL" id="RAPN01000001">
    <property type="protein sequence ID" value="RKD91413.1"/>
    <property type="molecule type" value="Genomic_DNA"/>
</dbReference>
<evidence type="ECO:0000259" key="8">
    <source>
        <dbReference type="PROSITE" id="PS51379"/>
    </source>
</evidence>
<keyword evidence="7" id="KW-0472">Membrane</keyword>
<dbReference type="GO" id="GO:0046872">
    <property type="term" value="F:metal ion binding"/>
    <property type="evidence" value="ECO:0007669"/>
    <property type="project" value="UniProtKB-KW"/>
</dbReference>
<dbReference type="InterPro" id="IPR013783">
    <property type="entry name" value="Ig-like_fold"/>
</dbReference>
<dbReference type="Gene3D" id="2.60.40.10">
    <property type="entry name" value="Immunoglobulins"/>
    <property type="match status" value="1"/>
</dbReference>
<keyword evidence="7" id="KW-1133">Transmembrane helix</keyword>
<dbReference type="Pfam" id="PF13746">
    <property type="entry name" value="Fer4_18"/>
    <property type="match status" value="1"/>
</dbReference>
<feature type="transmembrane region" description="Helical" evidence="7">
    <location>
        <begin position="200"/>
        <end position="220"/>
    </location>
</feature>
<dbReference type="NCBIfam" id="TIGR02745">
    <property type="entry name" value="ccoG_rdxA_fixG"/>
    <property type="match status" value="1"/>
</dbReference>
<keyword evidence="1" id="KW-0813">Transport</keyword>
<evidence type="ECO:0000256" key="7">
    <source>
        <dbReference type="SAM" id="Phobius"/>
    </source>
</evidence>
<dbReference type="Pfam" id="PF12801">
    <property type="entry name" value="Fer4_5"/>
    <property type="match status" value="1"/>
</dbReference>
<feature type="transmembrane region" description="Helical" evidence="7">
    <location>
        <begin position="43"/>
        <end position="61"/>
    </location>
</feature>
<keyword evidence="5" id="KW-0408">Iron</keyword>
<evidence type="ECO:0000256" key="4">
    <source>
        <dbReference type="ARBA" id="ARBA00022982"/>
    </source>
</evidence>
<dbReference type="PROSITE" id="PS51379">
    <property type="entry name" value="4FE4S_FER_2"/>
    <property type="match status" value="1"/>
</dbReference>
<evidence type="ECO:0000256" key="3">
    <source>
        <dbReference type="ARBA" id="ARBA00022723"/>
    </source>
</evidence>
<dbReference type="PANTHER" id="PTHR30176">
    <property type="entry name" value="FERREDOXIN-TYPE PROTEIN NAPH"/>
    <property type="match status" value="1"/>
</dbReference>
<evidence type="ECO:0000313" key="9">
    <source>
        <dbReference type="EMBL" id="RKD91413.1"/>
    </source>
</evidence>
<dbReference type="OrthoDB" id="9811700at2"/>
<dbReference type="InterPro" id="IPR017900">
    <property type="entry name" value="4Fe4S_Fe_S_CS"/>
</dbReference>
<keyword evidence="10" id="KW-1185">Reference proteome</keyword>
<keyword evidence="3" id="KW-0479">Metal-binding</keyword>
<keyword evidence="7" id="KW-0812">Transmembrane</keyword>
<proteinExistence type="predicted"/>
<comment type="caution">
    <text evidence="9">The sequence shown here is derived from an EMBL/GenBank/DDBJ whole genome shotgun (WGS) entry which is preliminary data.</text>
</comment>
<dbReference type="InterPro" id="IPR017896">
    <property type="entry name" value="4Fe4S_Fe-S-bd"/>
</dbReference>
<gene>
    <name evidence="9" type="ORF">BC643_1766</name>
</gene>
<keyword evidence="6" id="KW-0411">Iron-sulfur</keyword>
<dbReference type="RefSeq" id="WP_120272718.1">
    <property type="nucleotide sequence ID" value="NZ_RAPN01000001.1"/>
</dbReference>
<dbReference type="GO" id="GO:0051539">
    <property type="term" value="F:4 iron, 4 sulfur cluster binding"/>
    <property type="evidence" value="ECO:0007669"/>
    <property type="project" value="UniProtKB-KW"/>
</dbReference>
<organism evidence="9 10">
    <name type="scientific">Mangrovibacterium diazotrophicum</name>
    <dbReference type="NCBI Taxonomy" id="1261403"/>
    <lineage>
        <taxon>Bacteria</taxon>
        <taxon>Pseudomonadati</taxon>
        <taxon>Bacteroidota</taxon>
        <taxon>Bacteroidia</taxon>
        <taxon>Marinilabiliales</taxon>
        <taxon>Prolixibacteraceae</taxon>
        <taxon>Mangrovibacterium</taxon>
    </lineage>
</organism>
<evidence type="ECO:0000256" key="2">
    <source>
        <dbReference type="ARBA" id="ARBA00022485"/>
    </source>
</evidence>
<feature type="transmembrane region" description="Helical" evidence="7">
    <location>
        <begin position="335"/>
        <end position="354"/>
    </location>
</feature>
<evidence type="ECO:0000313" key="10">
    <source>
        <dbReference type="Proteomes" id="UP000283387"/>
    </source>
</evidence>
<keyword evidence="4" id="KW-0249">Electron transport</keyword>
<dbReference type="InterPro" id="IPR032879">
    <property type="entry name" value="FixG_C"/>
</dbReference>
<dbReference type="SUPFAM" id="SSF54862">
    <property type="entry name" value="4Fe-4S ferredoxins"/>
    <property type="match status" value="1"/>
</dbReference>
<dbReference type="Gene3D" id="3.30.70.20">
    <property type="match status" value="1"/>
</dbReference>
<name>A0A419W7G6_9BACT</name>
<keyword evidence="2" id="KW-0004">4Fe-4S</keyword>
<dbReference type="PROSITE" id="PS00198">
    <property type="entry name" value="4FE4S_FER_1"/>
    <property type="match status" value="1"/>
</dbReference>
<evidence type="ECO:0000256" key="5">
    <source>
        <dbReference type="ARBA" id="ARBA00023004"/>
    </source>
</evidence>
<dbReference type="InterPro" id="IPR014116">
    <property type="entry name" value="Cyt_c_oxidase_cbb3_FixG"/>
</dbReference>
<evidence type="ECO:0000256" key="1">
    <source>
        <dbReference type="ARBA" id="ARBA00022448"/>
    </source>
</evidence>
<feature type="transmembrane region" description="Helical" evidence="7">
    <location>
        <begin position="90"/>
        <end position="111"/>
    </location>
</feature>
<sequence>MESNQKPDHIQDLTFRDRMATVDKEGKRVWVFPKMPKGKFTNYRRIVAYFLLAFFYLAPHIKLNGDPLIFLNFLDRRFVLLGQTFYPQDFHLLVLSFITLLVFIILFTVVYGRIFCGWACPQTVFMEFLYRPIEYLIDGDRNKQRELARQEMNVPKLLKRIAKHTIFVFISFFTVLTFLSYIIGWPQVRILLAGWPFQNFAGFLGVAAFTGAHYFVFAWFREQVCSLVCPYGRLQGVMLEQNSIVVAYDYIRGEPRGRGKNEEKGDCIDCKRCVDVCPTGIDIRNGTQLECINCTACIDACASVMYTVNKPKGLIRYASERSISEKKKEVMNARAIAYSVVLVILLGVASFAFMNRDDVETTIVRTQGTLFQQYGDDALSNLYDLQMINKSSGKITMDLKLLEPEGEVKIPGDSLILDKGEVIKRNVLIILPKSELKSSNTHVIIGVYREGQQVEQISSSFVGPNSLDVKK</sequence>
<dbReference type="PANTHER" id="PTHR30176:SF3">
    <property type="entry name" value="FERREDOXIN-TYPE PROTEIN NAPH"/>
    <property type="match status" value="1"/>
</dbReference>
<feature type="domain" description="4Fe-4S ferredoxin-type" evidence="8">
    <location>
        <begin position="255"/>
        <end position="286"/>
    </location>
</feature>
<accession>A0A419W7G6</accession>
<dbReference type="AlphaFoldDB" id="A0A419W7G6"/>